<proteinExistence type="predicted"/>
<dbReference type="Pfam" id="PF00651">
    <property type="entry name" value="BTB"/>
    <property type="match status" value="1"/>
</dbReference>
<organism evidence="2 3">
    <name type="scientific">Phyllosticta citrichinensis</name>
    <dbReference type="NCBI Taxonomy" id="1130410"/>
    <lineage>
        <taxon>Eukaryota</taxon>
        <taxon>Fungi</taxon>
        <taxon>Dikarya</taxon>
        <taxon>Ascomycota</taxon>
        <taxon>Pezizomycotina</taxon>
        <taxon>Dothideomycetes</taxon>
        <taxon>Dothideomycetes incertae sedis</taxon>
        <taxon>Botryosphaeriales</taxon>
        <taxon>Phyllostictaceae</taxon>
        <taxon>Phyllosticta</taxon>
    </lineage>
</organism>
<comment type="caution">
    <text evidence="2">The sequence shown here is derived from an EMBL/GenBank/DDBJ whole genome shotgun (WGS) entry which is preliminary data.</text>
</comment>
<name>A0ABR1Y5K1_9PEZI</name>
<dbReference type="SUPFAM" id="SSF54695">
    <property type="entry name" value="POZ domain"/>
    <property type="match status" value="1"/>
</dbReference>
<protein>
    <recommendedName>
        <fullName evidence="1">BTB domain-containing protein</fullName>
    </recommendedName>
</protein>
<dbReference type="SMART" id="SM00225">
    <property type="entry name" value="BTB"/>
    <property type="match status" value="1"/>
</dbReference>
<evidence type="ECO:0000313" key="3">
    <source>
        <dbReference type="Proteomes" id="UP001456524"/>
    </source>
</evidence>
<evidence type="ECO:0000313" key="2">
    <source>
        <dbReference type="EMBL" id="KAK8177025.1"/>
    </source>
</evidence>
<dbReference type="EMBL" id="JBBWUH010000001">
    <property type="protein sequence ID" value="KAK8177025.1"/>
    <property type="molecule type" value="Genomic_DNA"/>
</dbReference>
<dbReference type="CDD" id="cd18186">
    <property type="entry name" value="BTB_POZ_ZBTB_KLHL-like"/>
    <property type="match status" value="1"/>
</dbReference>
<dbReference type="Gene3D" id="3.30.710.10">
    <property type="entry name" value="Potassium Channel Kv1.1, Chain A"/>
    <property type="match status" value="1"/>
</dbReference>
<dbReference type="Proteomes" id="UP001456524">
    <property type="component" value="Unassembled WGS sequence"/>
</dbReference>
<accession>A0ABR1Y5K1</accession>
<sequence>MAEKSSRCEAEVINHPPGCMNPKGPLLTLVVGPERKIISTHRELLIRHSEVFRNALAGPWAEATASVLELPDSDPEIVENFIIWARSGLMLGPKFALELYVWADKYQVLLLKTDAAHTLYRHWTTCNRRTRTQRIAPEVIPDAKIIHFALNNLPENDRIIQLIRVVHALWECRLSDRHHAAKKQIVVHEAVPEAEIIHFAINNLSETNRILQLLRVVLNLWDGQGVDQQQWVQMRLAKTRLFQTGPNSPVDRIRKEHV</sequence>
<dbReference type="InterPro" id="IPR011333">
    <property type="entry name" value="SKP1/BTB/POZ_sf"/>
</dbReference>
<dbReference type="PANTHER" id="PTHR47843">
    <property type="entry name" value="BTB DOMAIN-CONTAINING PROTEIN-RELATED"/>
    <property type="match status" value="1"/>
</dbReference>
<reference evidence="2 3" key="1">
    <citation type="journal article" date="2022" name="G3 (Bethesda)">
        <title>Enemy or ally: a genomic approach to elucidate the lifestyle of Phyllosticta citrichinaensis.</title>
        <authorList>
            <person name="Buijs V.A."/>
            <person name="Groenewald J.Z."/>
            <person name="Haridas S."/>
            <person name="LaButti K.M."/>
            <person name="Lipzen A."/>
            <person name="Martin F.M."/>
            <person name="Barry K."/>
            <person name="Grigoriev I.V."/>
            <person name="Crous P.W."/>
            <person name="Seidl M.F."/>
        </authorList>
    </citation>
    <scope>NUCLEOTIDE SEQUENCE [LARGE SCALE GENOMIC DNA]</scope>
    <source>
        <strain evidence="2 3">CBS 129764</strain>
    </source>
</reference>
<dbReference type="PROSITE" id="PS50097">
    <property type="entry name" value="BTB"/>
    <property type="match status" value="1"/>
</dbReference>
<dbReference type="InterPro" id="IPR000210">
    <property type="entry name" value="BTB/POZ_dom"/>
</dbReference>
<keyword evidence="3" id="KW-1185">Reference proteome</keyword>
<dbReference type="PANTHER" id="PTHR47843:SF2">
    <property type="entry name" value="BTB DOMAIN-CONTAINING PROTEIN"/>
    <property type="match status" value="1"/>
</dbReference>
<gene>
    <name evidence="2" type="ORF">IWX90DRAFT_491357</name>
</gene>
<feature type="domain" description="BTB" evidence="1">
    <location>
        <begin position="25"/>
        <end position="94"/>
    </location>
</feature>
<evidence type="ECO:0000259" key="1">
    <source>
        <dbReference type="PROSITE" id="PS50097"/>
    </source>
</evidence>